<proteinExistence type="inferred from homology"/>
<feature type="transmembrane region" description="Helical" evidence="13">
    <location>
        <begin position="386"/>
        <end position="407"/>
    </location>
</feature>
<keyword evidence="8 13" id="KW-1133">Transmembrane helix</keyword>
<evidence type="ECO:0000313" key="15">
    <source>
        <dbReference type="EMBL" id="HDY58039.1"/>
    </source>
</evidence>
<feature type="domain" description="Membrane insertase YidC/Oxa/ALB C-terminal" evidence="14">
    <location>
        <begin position="317"/>
        <end position="493"/>
    </location>
</feature>
<dbReference type="PANTHER" id="PTHR12428">
    <property type="entry name" value="OXA1"/>
    <property type="match status" value="1"/>
</dbReference>
<dbReference type="Gene3D" id="2.70.98.90">
    <property type="match status" value="1"/>
</dbReference>
<evidence type="ECO:0000256" key="5">
    <source>
        <dbReference type="ARBA" id="ARBA00022475"/>
    </source>
</evidence>
<dbReference type="InterPro" id="IPR019998">
    <property type="entry name" value="Membr_insert_YidC"/>
</dbReference>
<sequence>MDNEQKRTLTAFLLIIVILLIWSFIAKPTGQKVVEKKEEKLTDTVKTDIPITKENFSIKDTFVVDRDNFRIVFSSAGAGIKSFYLKEYDAEIVKEGLLFSTKISDSLVDFKYFIDNDSVVFSKIINNKPFYKVFYFNENYGFTLKTDYPETLNQVLSLKSGLNITEKKNQGEDLRHFNVYVKGKKFANITKDIKDRFVFQDDWEWIALRTKYFAVIINNIKNVGNTEFYKLSNLKNNMVIDIAYFGCAMSGNTSRYGLEMFADSSFVISVLVLPIRFSELSGYKRGYEHIASGGIWEPIARVIMFILNLFYSFLKNYGFAIMIFALLFKIIFFPLSRQMLISQQQMQLLQPELKKIQGKYKNDPQALNREMMHLYKVYKVNPFSGCLPLLIQFPIFIALYQVLSTAIEFRRAPFILWITDLSLKDPYYVLPIAMGVLMLIQSLMTTIDPRQRFMVIMMPLVMIFVFLNFPSGLQLYWFTYNILSILENLLIKKKVFR</sequence>
<feature type="transmembrane region" description="Helical" evidence="13">
    <location>
        <begin position="453"/>
        <end position="469"/>
    </location>
</feature>
<comment type="caution">
    <text evidence="15">The sequence shown here is derived from an EMBL/GenBank/DDBJ whole genome shotgun (WGS) entry which is preliminary data.</text>
</comment>
<evidence type="ECO:0000256" key="8">
    <source>
        <dbReference type="ARBA" id="ARBA00022989"/>
    </source>
</evidence>
<protein>
    <recommendedName>
        <fullName evidence="3 13">Membrane protein insertase YidC</fullName>
    </recommendedName>
    <alternativeName>
        <fullName evidence="12 13">Foldase YidC</fullName>
    </alternativeName>
    <alternativeName>
        <fullName evidence="11 13">Membrane integrase YidC</fullName>
    </alternativeName>
    <alternativeName>
        <fullName evidence="13">Membrane protein YidC</fullName>
    </alternativeName>
</protein>
<keyword evidence="5 13" id="KW-1003">Cell membrane</keyword>
<keyword evidence="10 13" id="KW-0143">Chaperone</keyword>
<gene>
    <name evidence="13 15" type="primary">yidC</name>
    <name evidence="15" type="ORF">ENP86_00570</name>
</gene>
<evidence type="ECO:0000259" key="14">
    <source>
        <dbReference type="Pfam" id="PF02096"/>
    </source>
</evidence>
<evidence type="ECO:0000256" key="4">
    <source>
        <dbReference type="ARBA" id="ARBA00022448"/>
    </source>
</evidence>
<feature type="transmembrane region" description="Helical" evidence="13">
    <location>
        <begin position="317"/>
        <end position="336"/>
    </location>
</feature>
<comment type="subunit">
    <text evidence="13">Interacts with the Sec translocase complex via SecD. Specifically interacts with transmembrane segments of nascent integral membrane proteins during membrane integration.</text>
</comment>
<dbReference type="HAMAP" id="MF_01810">
    <property type="entry name" value="YidC_type1"/>
    <property type="match status" value="1"/>
</dbReference>
<evidence type="ECO:0000256" key="12">
    <source>
        <dbReference type="ARBA" id="ARBA00033342"/>
    </source>
</evidence>
<name>A0A7V0Z3T3_UNCW3</name>
<dbReference type="InterPro" id="IPR038221">
    <property type="entry name" value="YidC_periplasmic_sf"/>
</dbReference>
<evidence type="ECO:0000256" key="2">
    <source>
        <dbReference type="ARBA" id="ARBA00010527"/>
    </source>
</evidence>
<evidence type="ECO:0000256" key="9">
    <source>
        <dbReference type="ARBA" id="ARBA00023136"/>
    </source>
</evidence>
<reference evidence="15" key="1">
    <citation type="journal article" date="2020" name="mSystems">
        <title>Genome- and Community-Level Interaction Insights into Carbon Utilization and Element Cycling Functions of Hydrothermarchaeota in Hydrothermal Sediment.</title>
        <authorList>
            <person name="Zhou Z."/>
            <person name="Liu Y."/>
            <person name="Xu W."/>
            <person name="Pan J."/>
            <person name="Luo Z.H."/>
            <person name="Li M."/>
        </authorList>
    </citation>
    <scope>NUCLEOTIDE SEQUENCE [LARGE SCALE GENOMIC DNA]</scope>
    <source>
        <strain evidence="15">SpSt-258</strain>
    </source>
</reference>
<keyword evidence="4 13" id="KW-0813">Transport</keyword>
<dbReference type="GO" id="GO:0005886">
    <property type="term" value="C:plasma membrane"/>
    <property type="evidence" value="ECO:0007669"/>
    <property type="project" value="UniProtKB-SubCell"/>
</dbReference>
<dbReference type="EMBL" id="DSKY01000002">
    <property type="protein sequence ID" value="HDY58039.1"/>
    <property type="molecule type" value="Genomic_DNA"/>
</dbReference>
<comment type="similarity">
    <text evidence="2 13">Belongs to the OXA1/ALB3/YidC family. Type 1 subfamily.</text>
</comment>
<evidence type="ECO:0000256" key="3">
    <source>
        <dbReference type="ARBA" id="ARBA00015325"/>
    </source>
</evidence>
<dbReference type="PANTHER" id="PTHR12428:SF65">
    <property type="entry name" value="CYTOCHROME C OXIDASE ASSEMBLY PROTEIN COX18, MITOCHONDRIAL"/>
    <property type="match status" value="1"/>
</dbReference>
<dbReference type="GO" id="GO:0051205">
    <property type="term" value="P:protein insertion into membrane"/>
    <property type="evidence" value="ECO:0007669"/>
    <property type="project" value="TreeGrafter"/>
</dbReference>
<comment type="function">
    <text evidence="13">Required for the insertion and/or proper folding and/or complex formation of integral membrane proteins into the membrane. Involved in integration of membrane proteins that insert both dependently and independently of the Sec translocase complex, as well as at least some lipoproteins. Aids folding of multispanning membrane proteins.</text>
</comment>
<dbReference type="InterPro" id="IPR001708">
    <property type="entry name" value="YidC/ALB3/OXA1/COX18"/>
</dbReference>
<dbReference type="InterPro" id="IPR047196">
    <property type="entry name" value="YidC_ALB_C"/>
</dbReference>
<keyword evidence="7 13" id="KW-0653">Protein transport</keyword>
<comment type="subcellular location">
    <subcellularLocation>
        <location evidence="1">Cell inner membrane</location>
        <topology evidence="1">Multi-pass membrane protein</topology>
    </subcellularLocation>
    <subcellularLocation>
        <location evidence="13">Cell membrane</location>
        <topology evidence="13">Multi-pass membrane protein</topology>
    </subcellularLocation>
</comment>
<dbReference type="CDD" id="cd20070">
    <property type="entry name" value="5TM_YidC_Alb3"/>
    <property type="match status" value="1"/>
</dbReference>
<evidence type="ECO:0000256" key="6">
    <source>
        <dbReference type="ARBA" id="ARBA00022692"/>
    </source>
</evidence>
<dbReference type="NCBIfam" id="TIGR03592">
    <property type="entry name" value="yidC_oxa1_cterm"/>
    <property type="match status" value="1"/>
</dbReference>
<keyword evidence="9 13" id="KW-0472">Membrane</keyword>
<dbReference type="GO" id="GO:0015031">
    <property type="term" value="P:protein transport"/>
    <property type="evidence" value="ECO:0007669"/>
    <property type="project" value="UniProtKB-KW"/>
</dbReference>
<feature type="transmembrane region" description="Helical" evidence="13">
    <location>
        <begin position="427"/>
        <end position="446"/>
    </location>
</feature>
<evidence type="ECO:0000256" key="11">
    <source>
        <dbReference type="ARBA" id="ARBA00033245"/>
    </source>
</evidence>
<dbReference type="GO" id="GO:0032977">
    <property type="term" value="F:membrane insertase activity"/>
    <property type="evidence" value="ECO:0007669"/>
    <property type="project" value="InterPro"/>
</dbReference>
<dbReference type="PRINTS" id="PR01900">
    <property type="entry name" value="YIDCPROTEIN"/>
</dbReference>
<organism evidence="15">
    <name type="scientific">candidate division WOR-3 bacterium</name>
    <dbReference type="NCBI Taxonomy" id="2052148"/>
    <lineage>
        <taxon>Bacteria</taxon>
        <taxon>Bacteria division WOR-3</taxon>
    </lineage>
</organism>
<evidence type="ECO:0000256" key="1">
    <source>
        <dbReference type="ARBA" id="ARBA00004429"/>
    </source>
</evidence>
<dbReference type="InterPro" id="IPR028055">
    <property type="entry name" value="YidC/Oxa/ALB_C"/>
</dbReference>
<evidence type="ECO:0000256" key="13">
    <source>
        <dbReference type="HAMAP-Rule" id="MF_01810"/>
    </source>
</evidence>
<dbReference type="Pfam" id="PF02096">
    <property type="entry name" value="60KD_IMP"/>
    <property type="match status" value="1"/>
</dbReference>
<keyword evidence="6 13" id="KW-0812">Transmembrane</keyword>
<accession>A0A7V0Z3T3</accession>
<dbReference type="PRINTS" id="PR00701">
    <property type="entry name" value="60KDINNERMP"/>
</dbReference>
<evidence type="ECO:0000256" key="10">
    <source>
        <dbReference type="ARBA" id="ARBA00023186"/>
    </source>
</evidence>
<evidence type="ECO:0000256" key="7">
    <source>
        <dbReference type="ARBA" id="ARBA00022927"/>
    </source>
</evidence>
<dbReference type="AlphaFoldDB" id="A0A7V0Z3T3"/>